<keyword evidence="11" id="KW-0007">Acetylation</keyword>
<keyword evidence="10 17" id="KW-1133">Transmembrane helix</keyword>
<protein>
    <recommendedName>
        <fullName evidence="15">Microsomal glutathione S-transferase 1</fullName>
        <ecNumber evidence="5">2.5.1.18</ecNumber>
    </recommendedName>
</protein>
<evidence type="ECO:0000256" key="11">
    <source>
        <dbReference type="ARBA" id="ARBA00022990"/>
    </source>
</evidence>
<comment type="caution">
    <text evidence="18">The sequence shown here is derived from an EMBL/GenBank/DDBJ whole genome shotgun (WGS) entry which is preliminary data.</text>
</comment>
<evidence type="ECO:0000256" key="1">
    <source>
        <dbReference type="ARBA" id="ARBA00003701"/>
    </source>
</evidence>
<keyword evidence="13 17" id="KW-0472">Membrane</keyword>
<keyword evidence="6" id="KW-0808">Transferase</keyword>
<evidence type="ECO:0000256" key="14">
    <source>
        <dbReference type="ARBA" id="ARBA00038540"/>
    </source>
</evidence>
<keyword evidence="9" id="KW-0256">Endoplasmic reticulum</keyword>
<dbReference type="GO" id="GO:0005789">
    <property type="term" value="C:endoplasmic reticulum membrane"/>
    <property type="evidence" value="ECO:0007669"/>
    <property type="project" value="UniProtKB-SubCell"/>
</dbReference>
<comment type="function">
    <text evidence="1">Conjugation of reduced glutathione to a wide number of exogenous and endogenous hydrophobic electrophiles.</text>
</comment>
<dbReference type="SUPFAM" id="SSF161084">
    <property type="entry name" value="MAPEG domain-like"/>
    <property type="match status" value="1"/>
</dbReference>
<evidence type="ECO:0000256" key="3">
    <source>
        <dbReference type="ARBA" id="ARBA00004477"/>
    </source>
</evidence>
<gene>
    <name evidence="18" type="ORF">BaRGS_00004347</name>
</gene>
<organism evidence="18 19">
    <name type="scientific">Batillaria attramentaria</name>
    <dbReference type="NCBI Taxonomy" id="370345"/>
    <lineage>
        <taxon>Eukaryota</taxon>
        <taxon>Metazoa</taxon>
        <taxon>Spiralia</taxon>
        <taxon>Lophotrochozoa</taxon>
        <taxon>Mollusca</taxon>
        <taxon>Gastropoda</taxon>
        <taxon>Caenogastropoda</taxon>
        <taxon>Sorbeoconcha</taxon>
        <taxon>Cerithioidea</taxon>
        <taxon>Batillariidae</taxon>
        <taxon>Batillaria</taxon>
    </lineage>
</organism>
<feature type="transmembrane region" description="Helical" evidence="17">
    <location>
        <begin position="126"/>
        <end position="147"/>
    </location>
</feature>
<evidence type="ECO:0000256" key="9">
    <source>
        <dbReference type="ARBA" id="ARBA00022824"/>
    </source>
</evidence>
<evidence type="ECO:0000256" key="17">
    <source>
        <dbReference type="SAM" id="Phobius"/>
    </source>
</evidence>
<dbReference type="GO" id="GO:0004364">
    <property type="term" value="F:glutathione transferase activity"/>
    <property type="evidence" value="ECO:0007669"/>
    <property type="project" value="UniProtKB-EC"/>
</dbReference>
<comment type="catalytic activity">
    <reaction evidence="16">
        <text>RX + glutathione = an S-substituted glutathione + a halide anion + H(+)</text>
        <dbReference type="Rhea" id="RHEA:16437"/>
        <dbReference type="ChEBI" id="CHEBI:15378"/>
        <dbReference type="ChEBI" id="CHEBI:16042"/>
        <dbReference type="ChEBI" id="CHEBI:17792"/>
        <dbReference type="ChEBI" id="CHEBI:57925"/>
        <dbReference type="ChEBI" id="CHEBI:90779"/>
        <dbReference type="EC" id="2.5.1.18"/>
    </reaction>
    <physiologicalReaction direction="left-to-right" evidence="16">
        <dbReference type="Rhea" id="RHEA:16438"/>
    </physiologicalReaction>
</comment>
<dbReference type="EC" id="2.5.1.18" evidence="5"/>
<evidence type="ECO:0000256" key="10">
    <source>
        <dbReference type="ARBA" id="ARBA00022989"/>
    </source>
</evidence>
<accession>A0ABD0LZA0</accession>
<comment type="similarity">
    <text evidence="4">Belongs to the MAPEG family.</text>
</comment>
<evidence type="ECO:0000256" key="4">
    <source>
        <dbReference type="ARBA" id="ARBA00010459"/>
    </source>
</evidence>
<sequence length="153" mass="17196">MSYTVLSFDNDTFTNFAFYSGIVLAKTLIMGPLTSQARIRHKVYGNPEDTKFFAPGVAVNTTDSTVERIRRCHLNDLENVVPFTLIGLLYVSAEPDYDKALMIFRVFAASRILHTISYLVPLPQPARASCFFVGWGATAAMTAFLFARMYKYV</sequence>
<evidence type="ECO:0000256" key="8">
    <source>
        <dbReference type="ARBA" id="ARBA00022787"/>
    </source>
</evidence>
<proteinExistence type="inferred from homology"/>
<dbReference type="AlphaFoldDB" id="A0ABD0LZA0"/>
<dbReference type="EMBL" id="JACVVK020000015">
    <property type="protein sequence ID" value="KAK7504481.1"/>
    <property type="molecule type" value="Genomic_DNA"/>
</dbReference>
<keyword evidence="19" id="KW-1185">Reference proteome</keyword>
<dbReference type="Proteomes" id="UP001519460">
    <property type="component" value="Unassembled WGS sequence"/>
</dbReference>
<evidence type="ECO:0000256" key="15">
    <source>
        <dbReference type="ARBA" id="ARBA00039397"/>
    </source>
</evidence>
<reference evidence="18 19" key="1">
    <citation type="journal article" date="2023" name="Sci. Data">
        <title>Genome assembly of the Korean intertidal mud-creeper Batillaria attramentaria.</title>
        <authorList>
            <person name="Patra A.K."/>
            <person name="Ho P.T."/>
            <person name="Jun S."/>
            <person name="Lee S.J."/>
            <person name="Kim Y."/>
            <person name="Won Y.J."/>
        </authorList>
    </citation>
    <scope>NUCLEOTIDE SEQUENCE [LARGE SCALE GENOMIC DNA]</scope>
    <source>
        <strain evidence="18">Wonlab-2016</strain>
    </source>
</reference>
<feature type="transmembrane region" description="Helical" evidence="17">
    <location>
        <begin position="16"/>
        <end position="34"/>
    </location>
</feature>
<name>A0ABD0LZA0_9CAEN</name>
<evidence type="ECO:0000256" key="2">
    <source>
        <dbReference type="ARBA" id="ARBA00004294"/>
    </source>
</evidence>
<dbReference type="PANTHER" id="PTHR10689:SF6">
    <property type="entry name" value="MICROSOMAL GLUTATHIONE S-TRANSFERASE 1"/>
    <property type="match status" value="1"/>
</dbReference>
<dbReference type="FunFam" id="1.20.120.550:FF:000002">
    <property type="entry name" value="Microsomal glutathione S-transferase 1"/>
    <property type="match status" value="1"/>
</dbReference>
<dbReference type="InterPro" id="IPR001129">
    <property type="entry name" value="Membr-assoc_MAPEG"/>
</dbReference>
<dbReference type="PANTHER" id="PTHR10689">
    <property type="entry name" value="MICROSOMAL GLUTATHIONE S-TRANSFERASE 1"/>
    <property type="match status" value="1"/>
</dbReference>
<dbReference type="Gene3D" id="1.20.120.550">
    <property type="entry name" value="Membrane associated eicosanoid/glutathione metabolism-like domain"/>
    <property type="match status" value="1"/>
</dbReference>
<evidence type="ECO:0000313" key="18">
    <source>
        <dbReference type="EMBL" id="KAK7504481.1"/>
    </source>
</evidence>
<keyword evidence="12" id="KW-0496">Mitochondrion</keyword>
<evidence type="ECO:0000256" key="7">
    <source>
        <dbReference type="ARBA" id="ARBA00022692"/>
    </source>
</evidence>
<evidence type="ECO:0000256" key="13">
    <source>
        <dbReference type="ARBA" id="ARBA00023136"/>
    </source>
</evidence>
<dbReference type="InterPro" id="IPR040162">
    <property type="entry name" value="MGST1-like"/>
</dbReference>
<evidence type="ECO:0000256" key="16">
    <source>
        <dbReference type="ARBA" id="ARBA00049385"/>
    </source>
</evidence>
<evidence type="ECO:0000256" key="6">
    <source>
        <dbReference type="ARBA" id="ARBA00022679"/>
    </source>
</evidence>
<dbReference type="GO" id="GO:0005741">
    <property type="term" value="C:mitochondrial outer membrane"/>
    <property type="evidence" value="ECO:0007669"/>
    <property type="project" value="UniProtKB-SubCell"/>
</dbReference>
<keyword evidence="8" id="KW-1000">Mitochondrion outer membrane</keyword>
<evidence type="ECO:0000256" key="12">
    <source>
        <dbReference type="ARBA" id="ARBA00023128"/>
    </source>
</evidence>
<keyword evidence="7 17" id="KW-0812">Transmembrane</keyword>
<evidence type="ECO:0000313" key="19">
    <source>
        <dbReference type="Proteomes" id="UP001519460"/>
    </source>
</evidence>
<dbReference type="Pfam" id="PF01124">
    <property type="entry name" value="MAPEG"/>
    <property type="match status" value="1"/>
</dbReference>
<evidence type="ECO:0000256" key="5">
    <source>
        <dbReference type="ARBA" id="ARBA00012452"/>
    </source>
</evidence>
<dbReference type="InterPro" id="IPR023352">
    <property type="entry name" value="MAPEG-like_dom_sf"/>
</dbReference>
<comment type="subunit">
    <text evidence="14">Homotrimer; The trimer binds only one molecule of glutathione.</text>
</comment>
<comment type="subcellular location">
    <subcellularLocation>
        <location evidence="3">Endoplasmic reticulum membrane</location>
        <topology evidence="3">Multi-pass membrane protein</topology>
    </subcellularLocation>
    <subcellularLocation>
        <location evidence="2">Mitochondrion outer membrane</location>
    </subcellularLocation>
</comment>